<sequence length="285" mass="32390">MSNSVKQTKIDQTAEGWGNCNRVRATFSKNVYTAQYANDCMDLTMGTRDIRDPNIKILDVAAGTGALSFVALDRIQNSNNSFILATDFSEKMIAYMNNVIKQEKYKNIEAKVMDGQCMSEIQDNLFNYVYSVFGAIYFPDRAKGFREFYRVLKANGKMAVTAWRVDTSFVKIFTYAFKQLVGDESLIPLKNTVLSLSDKHVFKSELEQAGFRDVEIHSVTHYMSFPTVQAFLAHWQQNPVYEDIIAFLTPARKQEFDNHILAYLAANYPDTTKIPCPCYIGVGTK</sequence>
<comment type="caution">
    <text evidence="1">The sequence shown here is derived from an EMBL/GenBank/DDBJ whole genome shotgun (WGS) entry which is preliminary data.</text>
</comment>
<evidence type="ECO:0000313" key="2">
    <source>
        <dbReference type="Proteomes" id="UP000695562"/>
    </source>
</evidence>
<dbReference type="EMBL" id="AJWJ01000058">
    <property type="protein sequence ID" value="KAF2076513.1"/>
    <property type="molecule type" value="Genomic_DNA"/>
</dbReference>
<keyword evidence="2" id="KW-1185">Reference proteome</keyword>
<organism evidence="1 2">
    <name type="scientific">Polysphondylium violaceum</name>
    <dbReference type="NCBI Taxonomy" id="133409"/>
    <lineage>
        <taxon>Eukaryota</taxon>
        <taxon>Amoebozoa</taxon>
        <taxon>Evosea</taxon>
        <taxon>Eumycetozoa</taxon>
        <taxon>Dictyostelia</taxon>
        <taxon>Dictyosteliales</taxon>
        <taxon>Dictyosteliaceae</taxon>
        <taxon>Polysphondylium</taxon>
    </lineage>
</organism>
<dbReference type="InterPro" id="IPR029063">
    <property type="entry name" value="SAM-dependent_MTases_sf"/>
</dbReference>
<accession>A0A8J4V349</accession>
<evidence type="ECO:0000313" key="1">
    <source>
        <dbReference type="EMBL" id="KAF2076513.1"/>
    </source>
</evidence>
<dbReference type="AlphaFoldDB" id="A0A8J4V349"/>
<dbReference type="Gene3D" id="3.40.50.150">
    <property type="entry name" value="Vaccinia Virus protein VP39"/>
    <property type="match status" value="1"/>
</dbReference>
<dbReference type="Proteomes" id="UP000695562">
    <property type="component" value="Unassembled WGS sequence"/>
</dbReference>
<evidence type="ECO:0008006" key="3">
    <source>
        <dbReference type="Google" id="ProtNLM"/>
    </source>
</evidence>
<dbReference type="Pfam" id="PF01209">
    <property type="entry name" value="Ubie_methyltran"/>
    <property type="match status" value="1"/>
</dbReference>
<gene>
    <name evidence="1" type="ORF">CYY_002191</name>
</gene>
<dbReference type="OrthoDB" id="18809at2759"/>
<name>A0A8J4V349_9MYCE</name>
<dbReference type="PANTHER" id="PTHR43591:SF57">
    <property type="entry name" value="METHYLTRANSFERASE DOMAIN-CONTAINING PROTEIN-RELATED"/>
    <property type="match status" value="1"/>
</dbReference>
<protein>
    <recommendedName>
        <fullName evidence="3">Methyltransferase domain-containing protein</fullName>
    </recommendedName>
</protein>
<dbReference type="PANTHER" id="PTHR43591">
    <property type="entry name" value="METHYLTRANSFERASE"/>
    <property type="match status" value="1"/>
</dbReference>
<dbReference type="GO" id="GO:0008168">
    <property type="term" value="F:methyltransferase activity"/>
    <property type="evidence" value="ECO:0007669"/>
    <property type="project" value="TreeGrafter"/>
</dbReference>
<dbReference type="SUPFAM" id="SSF53335">
    <property type="entry name" value="S-adenosyl-L-methionine-dependent methyltransferases"/>
    <property type="match status" value="1"/>
</dbReference>
<reference evidence="1" key="1">
    <citation type="submission" date="2020-01" db="EMBL/GenBank/DDBJ databases">
        <title>Development of genomics and gene disruption for Polysphondylium violaceum indicates a role for the polyketide synthase stlB in stalk morphogenesis.</title>
        <authorList>
            <person name="Narita B."/>
            <person name="Kawabe Y."/>
            <person name="Kin K."/>
            <person name="Saito T."/>
            <person name="Gibbs R."/>
            <person name="Kuspa A."/>
            <person name="Muzny D."/>
            <person name="Queller D."/>
            <person name="Richards S."/>
            <person name="Strassman J."/>
            <person name="Sucgang R."/>
            <person name="Worley K."/>
            <person name="Schaap P."/>
        </authorList>
    </citation>
    <scope>NUCLEOTIDE SEQUENCE</scope>
    <source>
        <strain evidence="1">QSvi11</strain>
    </source>
</reference>
<proteinExistence type="predicted"/>
<dbReference type="CDD" id="cd02440">
    <property type="entry name" value="AdoMet_MTases"/>
    <property type="match status" value="1"/>
</dbReference>